<sequence length="332" mass="37726">MVANPNPSTCQFLTLLPREVRDIIYEHILTFPRPLKLRQVVAGSKNTAILRLNRQIASEALPIFYDANTILATRNDFCSDTGPELQTPLRKDRVRHLLIRNFSQSIRCSSFSGGNNLFLEGCCDVCKPNAAGFIAALGSLPRLRTVVVDYHNHYREFEFIKQTIRGIGSTHVEAEHGFALTCTHIARYRLSSPSLPPNLDITFTDLPLHTIWSELWTLRGTNKCPFPLPGEEALLQRLREDEHPYLPDQLNHIIYARHSRLHQPVGEVWTEYEAKSSSNSSEAMNTLTEMILGYLHANRQVSSWRTLTALARSAEAKAYEAEGREVPEEYRT</sequence>
<dbReference type="RefSeq" id="XP_033675050.1">
    <property type="nucleotide sequence ID" value="XM_033803618.1"/>
</dbReference>
<dbReference type="EMBL" id="ML993579">
    <property type="protein sequence ID" value="KAF2174161.1"/>
    <property type="molecule type" value="Genomic_DNA"/>
</dbReference>
<dbReference type="GeneID" id="54556890"/>
<reference evidence="1" key="1">
    <citation type="journal article" date="2020" name="Stud. Mycol.">
        <title>101 Dothideomycetes genomes: a test case for predicting lifestyles and emergence of pathogens.</title>
        <authorList>
            <person name="Haridas S."/>
            <person name="Albert R."/>
            <person name="Binder M."/>
            <person name="Bloem J."/>
            <person name="Labutti K."/>
            <person name="Salamov A."/>
            <person name="Andreopoulos B."/>
            <person name="Baker S."/>
            <person name="Barry K."/>
            <person name="Bills G."/>
            <person name="Bluhm B."/>
            <person name="Cannon C."/>
            <person name="Castanera R."/>
            <person name="Culley D."/>
            <person name="Daum C."/>
            <person name="Ezra D."/>
            <person name="Gonzalez J."/>
            <person name="Henrissat B."/>
            <person name="Kuo A."/>
            <person name="Liang C."/>
            <person name="Lipzen A."/>
            <person name="Lutzoni F."/>
            <person name="Magnuson J."/>
            <person name="Mondo S."/>
            <person name="Nolan M."/>
            <person name="Ohm R."/>
            <person name="Pangilinan J."/>
            <person name="Park H.-J."/>
            <person name="Ramirez L."/>
            <person name="Alfaro M."/>
            <person name="Sun H."/>
            <person name="Tritt A."/>
            <person name="Yoshinaga Y."/>
            <person name="Zwiers L.-H."/>
            <person name="Turgeon B."/>
            <person name="Goodwin S."/>
            <person name="Spatafora J."/>
            <person name="Crous P."/>
            <person name="Grigoriev I."/>
        </authorList>
    </citation>
    <scope>NUCLEOTIDE SEQUENCE</scope>
    <source>
        <strain evidence="1">ATCC 36951</strain>
    </source>
</reference>
<dbReference type="PANTHER" id="PTHR42085:SF2">
    <property type="entry name" value="F-BOX DOMAIN-CONTAINING PROTEIN"/>
    <property type="match status" value="1"/>
</dbReference>
<evidence type="ECO:0000313" key="1">
    <source>
        <dbReference type="EMBL" id="KAF2174161.1"/>
    </source>
</evidence>
<proteinExistence type="predicted"/>
<gene>
    <name evidence="1" type="ORF">M409DRAFT_16429</name>
</gene>
<dbReference type="AlphaFoldDB" id="A0A6A6D422"/>
<organism evidence="1 2">
    <name type="scientific">Zasmidium cellare ATCC 36951</name>
    <dbReference type="NCBI Taxonomy" id="1080233"/>
    <lineage>
        <taxon>Eukaryota</taxon>
        <taxon>Fungi</taxon>
        <taxon>Dikarya</taxon>
        <taxon>Ascomycota</taxon>
        <taxon>Pezizomycotina</taxon>
        <taxon>Dothideomycetes</taxon>
        <taxon>Dothideomycetidae</taxon>
        <taxon>Mycosphaerellales</taxon>
        <taxon>Mycosphaerellaceae</taxon>
        <taxon>Zasmidium</taxon>
    </lineage>
</organism>
<evidence type="ECO:0000313" key="2">
    <source>
        <dbReference type="Proteomes" id="UP000799537"/>
    </source>
</evidence>
<protein>
    <recommendedName>
        <fullName evidence="3">F-box domain-containing protein</fullName>
    </recommendedName>
</protein>
<accession>A0A6A6D422</accession>
<dbReference type="InterPro" id="IPR038883">
    <property type="entry name" value="AN11006-like"/>
</dbReference>
<keyword evidence="2" id="KW-1185">Reference proteome</keyword>
<name>A0A6A6D422_ZASCE</name>
<dbReference type="OrthoDB" id="62952at2759"/>
<dbReference type="PANTHER" id="PTHR42085">
    <property type="entry name" value="F-BOX DOMAIN-CONTAINING PROTEIN"/>
    <property type="match status" value="1"/>
</dbReference>
<dbReference type="Proteomes" id="UP000799537">
    <property type="component" value="Unassembled WGS sequence"/>
</dbReference>
<evidence type="ECO:0008006" key="3">
    <source>
        <dbReference type="Google" id="ProtNLM"/>
    </source>
</evidence>